<evidence type="ECO:0000256" key="1">
    <source>
        <dbReference type="SAM" id="SignalP"/>
    </source>
</evidence>
<evidence type="ECO:0008006" key="4">
    <source>
        <dbReference type="Google" id="ProtNLM"/>
    </source>
</evidence>
<dbReference type="EnsemblMetazoa" id="AMEC014660-RA">
    <property type="protein sequence ID" value="AMEC014660-PA"/>
    <property type="gene ID" value="AMEC014660"/>
</dbReference>
<evidence type="ECO:0000313" key="3">
    <source>
        <dbReference type="Proteomes" id="UP000075902"/>
    </source>
</evidence>
<feature type="chain" id="PRO_5008137781" description="Secreted protein" evidence="1">
    <location>
        <begin position="26"/>
        <end position="146"/>
    </location>
</feature>
<dbReference type="VEuPathDB" id="VectorBase:AMEC014660"/>
<dbReference type="Proteomes" id="UP000075902">
    <property type="component" value="Unassembled WGS sequence"/>
</dbReference>
<accession>A0A182U679</accession>
<keyword evidence="1" id="KW-0732">Signal</keyword>
<reference evidence="3" key="1">
    <citation type="submission" date="2014-01" db="EMBL/GenBank/DDBJ databases">
        <title>The Genome Sequence of Anopheles melas CM1001059_A (V2).</title>
        <authorList>
            <consortium name="The Broad Institute Genomics Platform"/>
            <person name="Neafsey D.E."/>
            <person name="Besansky N."/>
            <person name="Howell P."/>
            <person name="Walton C."/>
            <person name="Young S.K."/>
            <person name="Zeng Q."/>
            <person name="Gargeya S."/>
            <person name="Fitzgerald M."/>
            <person name="Haas B."/>
            <person name="Abouelleil A."/>
            <person name="Allen A.W."/>
            <person name="Alvarado L."/>
            <person name="Arachchi H.M."/>
            <person name="Berlin A.M."/>
            <person name="Chapman S.B."/>
            <person name="Gainer-Dewar J."/>
            <person name="Goldberg J."/>
            <person name="Griggs A."/>
            <person name="Gujja S."/>
            <person name="Hansen M."/>
            <person name="Howarth C."/>
            <person name="Imamovic A."/>
            <person name="Ireland A."/>
            <person name="Larimer J."/>
            <person name="McCowan C."/>
            <person name="Murphy C."/>
            <person name="Pearson M."/>
            <person name="Poon T.W."/>
            <person name="Priest M."/>
            <person name="Roberts A."/>
            <person name="Saif S."/>
            <person name="Shea T."/>
            <person name="Sisk P."/>
            <person name="Sykes S."/>
            <person name="Wortman J."/>
            <person name="Nusbaum C."/>
            <person name="Birren B."/>
        </authorList>
    </citation>
    <scope>NUCLEOTIDE SEQUENCE [LARGE SCALE GENOMIC DNA]</scope>
    <source>
        <strain evidence="3">CM1001059</strain>
    </source>
</reference>
<name>A0A182U679_9DIPT</name>
<organism evidence="2 3">
    <name type="scientific">Anopheles melas</name>
    <dbReference type="NCBI Taxonomy" id="34690"/>
    <lineage>
        <taxon>Eukaryota</taxon>
        <taxon>Metazoa</taxon>
        <taxon>Ecdysozoa</taxon>
        <taxon>Arthropoda</taxon>
        <taxon>Hexapoda</taxon>
        <taxon>Insecta</taxon>
        <taxon>Pterygota</taxon>
        <taxon>Neoptera</taxon>
        <taxon>Endopterygota</taxon>
        <taxon>Diptera</taxon>
        <taxon>Nematocera</taxon>
        <taxon>Culicoidea</taxon>
        <taxon>Culicidae</taxon>
        <taxon>Anophelinae</taxon>
        <taxon>Anopheles</taxon>
    </lineage>
</organism>
<reference evidence="2" key="2">
    <citation type="submission" date="2020-05" db="UniProtKB">
        <authorList>
            <consortium name="EnsemblMetazoa"/>
        </authorList>
    </citation>
    <scope>IDENTIFICATION</scope>
    <source>
        <strain evidence="2">CM1001059</strain>
    </source>
</reference>
<proteinExistence type="predicted"/>
<keyword evidence="3" id="KW-1185">Reference proteome</keyword>
<protein>
    <recommendedName>
        <fullName evidence="4">Secreted protein</fullName>
    </recommendedName>
</protein>
<dbReference type="AlphaFoldDB" id="A0A182U679"/>
<feature type="signal peptide" evidence="1">
    <location>
        <begin position="1"/>
        <end position="25"/>
    </location>
</feature>
<sequence length="146" mass="14839">MPDMPCRAACMLAAAAAALFPLADEEPPPTPDDPWLPFGLPGTLVTVMVNGFWGGCWLTEVGALAGVTDTDGGICGFFIELPEKLPPGGVGSPKIVLCSLAADRPSTISSSLRRFFSLPSGGSSIGTLTSIGVSVLEVPGMSVGFG</sequence>
<evidence type="ECO:0000313" key="2">
    <source>
        <dbReference type="EnsemblMetazoa" id="AMEC014660-PA"/>
    </source>
</evidence>